<dbReference type="GO" id="GO:0006412">
    <property type="term" value="P:translation"/>
    <property type="evidence" value="ECO:0007669"/>
    <property type="project" value="InterPro"/>
</dbReference>
<dbReference type="GO" id="GO:0005840">
    <property type="term" value="C:ribosome"/>
    <property type="evidence" value="ECO:0007669"/>
    <property type="project" value="UniProtKB-KW"/>
</dbReference>
<evidence type="ECO:0000256" key="2">
    <source>
        <dbReference type="ARBA" id="ARBA00022980"/>
    </source>
</evidence>
<dbReference type="PANTHER" id="PTHR11229:SF16">
    <property type="entry name" value="LARGE RIBOSOMAL SUBUNIT PROTEIN UL3C"/>
    <property type="match status" value="1"/>
</dbReference>
<proteinExistence type="inferred from homology"/>
<comment type="caution">
    <text evidence="4">The sequence shown here is derived from an EMBL/GenBank/DDBJ whole genome shotgun (WGS) entry which is preliminary data.</text>
</comment>
<gene>
    <name evidence="4" type="ORF">PHJA_002153300</name>
</gene>
<protein>
    <submittedName>
        <fullName evidence="4">50S ribosomal protein l3 chloroplastic</fullName>
    </submittedName>
</protein>
<organism evidence="4 5">
    <name type="scientific">Phtheirospermum japonicum</name>
    <dbReference type="NCBI Taxonomy" id="374723"/>
    <lineage>
        <taxon>Eukaryota</taxon>
        <taxon>Viridiplantae</taxon>
        <taxon>Streptophyta</taxon>
        <taxon>Embryophyta</taxon>
        <taxon>Tracheophyta</taxon>
        <taxon>Spermatophyta</taxon>
        <taxon>Magnoliopsida</taxon>
        <taxon>eudicotyledons</taxon>
        <taxon>Gunneridae</taxon>
        <taxon>Pentapetalae</taxon>
        <taxon>asterids</taxon>
        <taxon>lamiids</taxon>
        <taxon>Lamiales</taxon>
        <taxon>Orobanchaceae</taxon>
        <taxon>Orobanchaceae incertae sedis</taxon>
        <taxon>Phtheirospermum</taxon>
    </lineage>
</organism>
<dbReference type="AlphaFoldDB" id="A0A830CPD4"/>
<dbReference type="InterPro" id="IPR009000">
    <property type="entry name" value="Transl_B-barrel_sf"/>
</dbReference>
<dbReference type="SUPFAM" id="SSF50447">
    <property type="entry name" value="Translation proteins"/>
    <property type="match status" value="1"/>
</dbReference>
<keyword evidence="3" id="KW-0687">Ribonucleoprotein</keyword>
<keyword evidence="2 4" id="KW-0689">Ribosomal protein</keyword>
<keyword evidence="5" id="KW-1185">Reference proteome</keyword>
<dbReference type="InterPro" id="IPR019927">
    <property type="entry name" value="Ribosomal_uL3_bac/org-type"/>
</dbReference>
<dbReference type="GO" id="GO:0009941">
    <property type="term" value="C:chloroplast envelope"/>
    <property type="evidence" value="ECO:0007669"/>
    <property type="project" value="TreeGrafter"/>
</dbReference>
<dbReference type="GO" id="GO:1990904">
    <property type="term" value="C:ribonucleoprotein complex"/>
    <property type="evidence" value="ECO:0007669"/>
    <property type="project" value="UniProtKB-KW"/>
</dbReference>
<evidence type="ECO:0000313" key="5">
    <source>
        <dbReference type="Proteomes" id="UP000653305"/>
    </source>
</evidence>
<dbReference type="FunFam" id="3.30.160.810:FF:000001">
    <property type="entry name" value="50S ribosomal protein L3"/>
    <property type="match status" value="1"/>
</dbReference>
<evidence type="ECO:0000256" key="3">
    <source>
        <dbReference type="ARBA" id="ARBA00023274"/>
    </source>
</evidence>
<evidence type="ECO:0000256" key="1">
    <source>
        <dbReference type="ARBA" id="ARBA00006540"/>
    </source>
</evidence>
<dbReference type="GO" id="GO:0003735">
    <property type="term" value="F:structural constituent of ribosome"/>
    <property type="evidence" value="ECO:0007669"/>
    <property type="project" value="InterPro"/>
</dbReference>
<evidence type="ECO:0000313" key="4">
    <source>
        <dbReference type="EMBL" id="GFQ00093.1"/>
    </source>
</evidence>
<dbReference type="PANTHER" id="PTHR11229">
    <property type="entry name" value="50S RIBOSOMAL PROTEIN L3"/>
    <property type="match status" value="1"/>
</dbReference>
<dbReference type="Gene3D" id="3.30.160.810">
    <property type="match status" value="1"/>
</dbReference>
<dbReference type="EMBL" id="BMAC01000608">
    <property type="protein sequence ID" value="GFQ00093.1"/>
    <property type="molecule type" value="Genomic_DNA"/>
</dbReference>
<name>A0A830CPD4_9LAMI</name>
<dbReference type="Proteomes" id="UP000653305">
    <property type="component" value="Unassembled WGS sequence"/>
</dbReference>
<reference evidence="4" key="1">
    <citation type="submission" date="2020-07" db="EMBL/GenBank/DDBJ databases">
        <title>Ethylene signaling mediates host invasion by parasitic plants.</title>
        <authorList>
            <person name="Yoshida S."/>
        </authorList>
    </citation>
    <scope>NUCLEOTIDE SEQUENCE</scope>
    <source>
        <strain evidence="4">Okayama</strain>
    </source>
</reference>
<sequence length="85" mass="9606">MMSYFDSTSAVIPITVVGFHEGNIVTQMKTEATEGNDAVQVRYHRVLDRKLTKPEMGHLGKSGIIPMWHLQEFSLQSIEGFEPNQ</sequence>
<comment type="similarity">
    <text evidence="1">Belongs to the universal ribosomal protein uL3 family.</text>
</comment>
<accession>A0A830CPD4</accession>
<dbReference type="OrthoDB" id="274683at2759"/>